<dbReference type="Proteomes" id="UP001159428">
    <property type="component" value="Unassembled WGS sequence"/>
</dbReference>
<dbReference type="GO" id="GO:0006611">
    <property type="term" value="P:protein export from nucleus"/>
    <property type="evidence" value="ECO:0007669"/>
    <property type="project" value="InterPro"/>
</dbReference>
<gene>
    <name evidence="4" type="ORF">PMEA_00019347</name>
</gene>
<dbReference type="SUPFAM" id="SSF48371">
    <property type="entry name" value="ARM repeat"/>
    <property type="match status" value="1"/>
</dbReference>
<evidence type="ECO:0000259" key="3">
    <source>
        <dbReference type="Pfam" id="PF19273"/>
    </source>
</evidence>
<dbReference type="EMBL" id="CALNXJ010000034">
    <property type="protein sequence ID" value="CAH3140652.1"/>
    <property type="molecule type" value="Genomic_DNA"/>
</dbReference>
<accession>A0AAU9X8M4</accession>
<dbReference type="PANTHER" id="PTHR11223:SF3">
    <property type="entry name" value="EXPORTIN-5"/>
    <property type="match status" value="1"/>
</dbReference>
<dbReference type="Pfam" id="PF08389">
    <property type="entry name" value="Xpo1"/>
    <property type="match status" value="1"/>
</dbReference>
<keyword evidence="5" id="KW-1185">Reference proteome</keyword>
<dbReference type="InterPro" id="IPR016024">
    <property type="entry name" value="ARM-type_fold"/>
</dbReference>
<dbReference type="InterPro" id="IPR045065">
    <property type="entry name" value="XPO1/5"/>
</dbReference>
<evidence type="ECO:0000313" key="5">
    <source>
        <dbReference type="Proteomes" id="UP001159428"/>
    </source>
</evidence>
<dbReference type="Pfam" id="PF19273">
    <property type="entry name" value="Exportin-5"/>
    <property type="match status" value="1"/>
</dbReference>
<feature type="compositionally biased region" description="Basic and acidic residues" evidence="1">
    <location>
        <begin position="1161"/>
        <end position="1174"/>
    </location>
</feature>
<dbReference type="GO" id="GO:0005737">
    <property type="term" value="C:cytoplasm"/>
    <property type="evidence" value="ECO:0007669"/>
    <property type="project" value="TreeGrafter"/>
</dbReference>
<proteinExistence type="predicted"/>
<evidence type="ECO:0008006" key="6">
    <source>
        <dbReference type="Google" id="ProtNLM"/>
    </source>
</evidence>
<evidence type="ECO:0000256" key="1">
    <source>
        <dbReference type="SAM" id="MobiDB-lite"/>
    </source>
</evidence>
<sequence>MAAEREVALLMIKAIEAALNPLTTQQERKEAYEFIEQFKASSPLCVSVGKLLFDRQNSAMVEDEQARLKGISLHLLAQGSGSLPDEPFHIKEALARLVVEITKREWPQKWGSLLSDLNDICTMGNVQTEMVLMVLLRLAEDVMSMDSNLHANRKKQITQELHSHMDGLFTFFIDSLQQNTARFRSLKSQVESGDISCKAQAAVHQRLAEQTLLTLAGFVDWVKFGTLYIKDCIILQMLCLLLEEDSLKIPSCECLLIIVSRKGKNEQRIPMLKLFSEDAMSVMLSAAQKSVTAEFDERQYLFLKRLCQVLVTLGEVQLFHLWNSDKPKEKPPNFRQYLEAMIAFSKHESLTLPHLANGLWLTLLRSPVISMDTTFQAVFPSLLDIAKAKLFKVGHPEEEDSPGSVFNREDFNSEREFTSVNGQVRGEVMDIIRHLTMLHPVATFLYGADWLLQRVTQTPAPDVKISAQETEKMIQEWDGLTRYLDAVMSRFFKVDNYEEIIHSQVMFRGTSVTFVELVRECIQTTLNVDSKVPDILSSVTDAIQALYPFLKYSKDLLMEVLKKMFQVVLFNTTGEPKGPWSPDVLHARRHACGAIIKICKEFGELLVPVFDALKEHIQSLFVGELVPVKDRCTLTEALVIASNKLSKEKQNEFLVQLLTPVREMWLGEKIQGAISSPENFVSFIGMDQDPSGYFQNDELRGRRFQIMYAVTTIMAVVRSCAMLNTKTAAAGEGLSIGSIPNGTPYVHNPCASHVIPLLGNIILLANCVNRIHNPSVKAAIFPEYLASLGMHDLDTSAIYVLPQGQENKDKGGAPFVPTPISVTKGFLYHLADSCYHTLGFSAVCLGHDFYSISGLAQLLVDNLVKSLQHVPNYRLRFVVRNFFKLFILHCPQCDYQNVLVPVLSPFFGHMLQHLEEQWQMVRQHQAESTEAADEEVNLESKEIIEDQLVSIISKDYLDVFTLACIVNRESDDSSRMEVTEEEEMKGIDPYNIRMGSLGFILLRTESVNMQMLITVFTCLTWPDSAVCHKATRLATTFLKEVMMLSSQAGSRIADSVVEQLFSQVLKGLHVHGHGSTETYLTYVGQNMYELLRPQYTSLQQLLLQTNCSLEDLHAFEASCLEGREVPEKRKKEQFKKIVSGIVGKHIGELFKNEIRIKDLPPIKIKPKPESKGYEDPTGLADLFDPSKTSESH</sequence>
<name>A0AAU9X8M4_9CNID</name>
<dbReference type="GO" id="GO:0042565">
    <property type="term" value="C:RNA nuclear export complex"/>
    <property type="evidence" value="ECO:0007669"/>
    <property type="project" value="TreeGrafter"/>
</dbReference>
<dbReference type="GO" id="GO:0005049">
    <property type="term" value="F:nuclear export signal receptor activity"/>
    <property type="evidence" value="ECO:0007669"/>
    <property type="project" value="InterPro"/>
</dbReference>
<dbReference type="GO" id="GO:0005634">
    <property type="term" value="C:nucleus"/>
    <property type="evidence" value="ECO:0007669"/>
    <property type="project" value="TreeGrafter"/>
</dbReference>
<reference evidence="4 5" key="1">
    <citation type="submission" date="2022-05" db="EMBL/GenBank/DDBJ databases">
        <authorList>
            <consortium name="Genoscope - CEA"/>
            <person name="William W."/>
        </authorList>
    </citation>
    <scope>NUCLEOTIDE SEQUENCE [LARGE SCALE GENOMIC DNA]</scope>
</reference>
<evidence type="ECO:0000259" key="2">
    <source>
        <dbReference type="Pfam" id="PF08389"/>
    </source>
</evidence>
<dbReference type="PANTHER" id="PTHR11223">
    <property type="entry name" value="EXPORTIN 1/5"/>
    <property type="match status" value="1"/>
</dbReference>
<dbReference type="AlphaFoldDB" id="A0AAU9X8M4"/>
<evidence type="ECO:0000313" key="4">
    <source>
        <dbReference type="EMBL" id="CAH3140652.1"/>
    </source>
</evidence>
<dbReference type="Gene3D" id="1.25.10.10">
    <property type="entry name" value="Leucine-rich Repeat Variant"/>
    <property type="match status" value="1"/>
</dbReference>
<feature type="domain" description="Exportin-1/Importin-beta-like" evidence="2">
    <location>
        <begin position="89"/>
        <end position="255"/>
    </location>
</feature>
<dbReference type="GO" id="GO:0006405">
    <property type="term" value="P:RNA export from nucleus"/>
    <property type="evidence" value="ECO:0007669"/>
    <property type="project" value="TreeGrafter"/>
</dbReference>
<organism evidence="4 5">
    <name type="scientific">Pocillopora meandrina</name>
    <dbReference type="NCBI Taxonomy" id="46732"/>
    <lineage>
        <taxon>Eukaryota</taxon>
        <taxon>Metazoa</taxon>
        <taxon>Cnidaria</taxon>
        <taxon>Anthozoa</taxon>
        <taxon>Hexacorallia</taxon>
        <taxon>Scleractinia</taxon>
        <taxon>Astrocoeniina</taxon>
        <taxon>Pocilloporidae</taxon>
        <taxon>Pocillopora</taxon>
    </lineage>
</organism>
<dbReference type="InterPro" id="IPR013598">
    <property type="entry name" value="Exportin-1/Importin-b-like"/>
</dbReference>
<protein>
    <recommendedName>
        <fullName evidence="6">Exportin-5</fullName>
    </recommendedName>
</protein>
<feature type="region of interest" description="Disordered" evidence="1">
    <location>
        <begin position="1161"/>
        <end position="1192"/>
    </location>
</feature>
<dbReference type="InterPro" id="IPR011989">
    <property type="entry name" value="ARM-like"/>
</dbReference>
<dbReference type="InterPro" id="IPR045478">
    <property type="entry name" value="Exportin-5_C"/>
</dbReference>
<feature type="domain" description="Exportin-5 C-terminal" evidence="3">
    <location>
        <begin position="297"/>
        <end position="1149"/>
    </location>
</feature>
<dbReference type="GO" id="GO:0003723">
    <property type="term" value="F:RNA binding"/>
    <property type="evidence" value="ECO:0007669"/>
    <property type="project" value="TreeGrafter"/>
</dbReference>
<comment type="caution">
    <text evidence="4">The sequence shown here is derived from an EMBL/GenBank/DDBJ whole genome shotgun (WGS) entry which is preliminary data.</text>
</comment>